<dbReference type="GO" id="GO:0031146">
    <property type="term" value="P:SCF-dependent proteasomal ubiquitin-dependent protein catabolic process"/>
    <property type="evidence" value="ECO:0007669"/>
    <property type="project" value="TreeGrafter"/>
</dbReference>
<dbReference type="InterPro" id="IPR032675">
    <property type="entry name" value="LRR_dom_sf"/>
</dbReference>
<evidence type="ECO:0000313" key="3">
    <source>
        <dbReference type="Proteomes" id="UP000095009"/>
    </source>
</evidence>
<dbReference type="STRING" id="857566.A0A1E3PDV5"/>
<dbReference type="SMART" id="SM00367">
    <property type="entry name" value="LRR_CC"/>
    <property type="match status" value="3"/>
</dbReference>
<dbReference type="Proteomes" id="UP000095009">
    <property type="component" value="Unassembled WGS sequence"/>
</dbReference>
<feature type="non-terminal residue" evidence="2">
    <location>
        <position position="1"/>
    </location>
</feature>
<organism evidence="2 3">
    <name type="scientific">Nadsonia fulvescens var. elongata DSM 6958</name>
    <dbReference type="NCBI Taxonomy" id="857566"/>
    <lineage>
        <taxon>Eukaryota</taxon>
        <taxon>Fungi</taxon>
        <taxon>Dikarya</taxon>
        <taxon>Ascomycota</taxon>
        <taxon>Saccharomycotina</taxon>
        <taxon>Dipodascomycetes</taxon>
        <taxon>Dipodascales</taxon>
        <taxon>Dipodascales incertae sedis</taxon>
        <taxon>Nadsonia</taxon>
    </lineage>
</organism>
<dbReference type="PANTHER" id="PTHR13318:SF95">
    <property type="entry name" value="F-BOX PROTEIN YLR352W"/>
    <property type="match status" value="1"/>
</dbReference>
<reference evidence="2 3" key="1">
    <citation type="journal article" date="2016" name="Proc. Natl. Acad. Sci. U.S.A.">
        <title>Comparative genomics of biotechnologically important yeasts.</title>
        <authorList>
            <person name="Riley R."/>
            <person name="Haridas S."/>
            <person name="Wolfe K.H."/>
            <person name="Lopes M.R."/>
            <person name="Hittinger C.T."/>
            <person name="Goeker M."/>
            <person name="Salamov A.A."/>
            <person name="Wisecaver J.H."/>
            <person name="Long T.M."/>
            <person name="Calvey C.H."/>
            <person name="Aerts A.L."/>
            <person name="Barry K.W."/>
            <person name="Choi C."/>
            <person name="Clum A."/>
            <person name="Coughlan A.Y."/>
            <person name="Deshpande S."/>
            <person name="Douglass A.P."/>
            <person name="Hanson S.J."/>
            <person name="Klenk H.-P."/>
            <person name="LaButti K.M."/>
            <person name="Lapidus A."/>
            <person name="Lindquist E.A."/>
            <person name="Lipzen A.M."/>
            <person name="Meier-Kolthoff J.P."/>
            <person name="Ohm R.A."/>
            <person name="Otillar R.P."/>
            <person name="Pangilinan J.L."/>
            <person name="Peng Y."/>
            <person name="Rokas A."/>
            <person name="Rosa C.A."/>
            <person name="Scheuner C."/>
            <person name="Sibirny A.A."/>
            <person name="Slot J.C."/>
            <person name="Stielow J.B."/>
            <person name="Sun H."/>
            <person name="Kurtzman C.P."/>
            <person name="Blackwell M."/>
            <person name="Grigoriev I.V."/>
            <person name="Jeffries T.W."/>
        </authorList>
    </citation>
    <scope>NUCLEOTIDE SEQUENCE [LARGE SCALE GENOMIC DNA]</scope>
    <source>
        <strain evidence="2 3">DSM 6958</strain>
    </source>
</reference>
<dbReference type="InterPro" id="IPR006553">
    <property type="entry name" value="Leu-rich_rpt_Cys-con_subtyp"/>
</dbReference>
<feature type="domain" description="F-box/LRR-repeat protein 15-like leucin rich repeat" evidence="1">
    <location>
        <begin position="172"/>
        <end position="334"/>
    </location>
</feature>
<evidence type="ECO:0000313" key="2">
    <source>
        <dbReference type="EMBL" id="ODQ63404.1"/>
    </source>
</evidence>
<protein>
    <submittedName>
        <fullName evidence="2">RNI-like protein</fullName>
    </submittedName>
</protein>
<dbReference type="EMBL" id="KV454415">
    <property type="protein sequence ID" value="ODQ63404.1"/>
    <property type="molecule type" value="Genomic_DNA"/>
</dbReference>
<proteinExistence type="predicted"/>
<evidence type="ECO:0000259" key="1">
    <source>
        <dbReference type="Pfam" id="PF25372"/>
    </source>
</evidence>
<dbReference type="InterPro" id="IPR057207">
    <property type="entry name" value="FBXL15_LRR"/>
</dbReference>
<feature type="non-terminal residue" evidence="2">
    <location>
        <position position="380"/>
    </location>
</feature>
<dbReference type="GO" id="GO:0019005">
    <property type="term" value="C:SCF ubiquitin ligase complex"/>
    <property type="evidence" value="ECO:0007669"/>
    <property type="project" value="TreeGrafter"/>
</dbReference>
<dbReference type="AlphaFoldDB" id="A0A1E3PDV5"/>
<keyword evidence="3" id="KW-1185">Reference proteome</keyword>
<dbReference type="Pfam" id="PF25372">
    <property type="entry name" value="DUF7885"/>
    <property type="match status" value="1"/>
</dbReference>
<accession>A0A1E3PDV5</accession>
<dbReference type="SUPFAM" id="SSF52047">
    <property type="entry name" value="RNI-like"/>
    <property type="match status" value="1"/>
</dbReference>
<sequence>SQRALQIPEILHLIILYLDDQTAIPHEAPPQRRRPLSLRHAILIYGDTNLAHQVWEEALKEEATSASKMFKDDKRRLYNCLLVNKQWHEITKQVMYKRLHFCDDVDWRRFVDQHPPCLRRTHSDLLVLHKLKNAKQRDIEQIEFTGGNLKWLEFYMCPSIMPTPNLLLGGQLKKVILPGCILADDHFLKLVSKQCPQLETLDLRACDQITDDGLVYLARSCRQLKLLNVGRKMGGEKVTNRGMREIARYTAVNTLGAAGCHIDDQTMAEIALYRGPGIERLSLNNCHLLTNESISRILAYTPNLAVLELRGCLQITDMKTILTFKKFQEHLKRSPLIEGCEVFEARMRDAEWAMELEISRNIFRDCLEWIYADDTDTNKF</sequence>
<dbReference type="OrthoDB" id="550575at2759"/>
<dbReference type="Gene3D" id="3.80.10.10">
    <property type="entry name" value="Ribonuclease Inhibitor"/>
    <property type="match status" value="2"/>
</dbReference>
<dbReference type="PANTHER" id="PTHR13318">
    <property type="entry name" value="PARTNER OF PAIRED, ISOFORM B-RELATED"/>
    <property type="match status" value="1"/>
</dbReference>
<name>A0A1E3PDV5_9ASCO</name>
<gene>
    <name evidence="2" type="ORF">NADFUDRAFT_5918</name>
</gene>